<protein>
    <submittedName>
        <fullName evidence="7">AAEL013641-PA</fullName>
    </submittedName>
</protein>
<gene>
    <name evidence="7" type="ORF">AaeL_AAEL013641</name>
</gene>
<name>Q16IJ5_AEDAE</name>
<dbReference type="STRING" id="7159.Q16IJ5"/>
<dbReference type="InterPro" id="IPR007014">
    <property type="entry name" value="FUN14"/>
</dbReference>
<dbReference type="VEuPathDB" id="VectorBase:AAEL014799"/>
<evidence type="ECO:0000313" key="7">
    <source>
        <dbReference type="EMBL" id="EAT34088.1"/>
    </source>
</evidence>
<comment type="similarity">
    <text evidence="2">Belongs to the FUN14 family.</text>
</comment>
<proteinExistence type="inferred from homology"/>
<reference evidence="7" key="1">
    <citation type="submission" date="2005-10" db="EMBL/GenBank/DDBJ databases">
        <authorList>
            <person name="Loftus B.J."/>
            <person name="Nene V.M."/>
            <person name="Hannick L.I."/>
            <person name="Bidwell S."/>
            <person name="Haas B."/>
            <person name="Amedeo P."/>
            <person name="Orvis J."/>
            <person name="Wortman J.R."/>
            <person name="White O.R."/>
            <person name="Salzberg S."/>
            <person name="Shumway M."/>
            <person name="Koo H."/>
            <person name="Zhao Y."/>
            <person name="Holmes M."/>
            <person name="Miller J."/>
            <person name="Schatz M."/>
            <person name="Pop M."/>
            <person name="Pai G."/>
            <person name="Utterback T."/>
            <person name="Rogers Y.-H."/>
            <person name="Kravitz S."/>
            <person name="Fraser C.M."/>
        </authorList>
    </citation>
    <scope>NUCLEOTIDE SEQUENCE</scope>
    <source>
        <strain evidence="7">Liverpool</strain>
    </source>
</reference>
<dbReference type="GO" id="GO:0000422">
    <property type="term" value="P:autophagy of mitochondrion"/>
    <property type="evidence" value="ECO:0007669"/>
    <property type="project" value="TreeGrafter"/>
</dbReference>
<evidence type="ECO:0000313" key="8">
    <source>
        <dbReference type="Proteomes" id="UP000682892"/>
    </source>
</evidence>
<evidence type="ECO:0000256" key="1">
    <source>
        <dbReference type="ARBA" id="ARBA00004374"/>
    </source>
</evidence>
<dbReference type="PhylomeDB" id="Q16IJ5"/>
<evidence type="ECO:0000256" key="5">
    <source>
        <dbReference type="ARBA" id="ARBA00023136"/>
    </source>
</evidence>
<keyword evidence="4" id="KW-1133">Transmembrane helix</keyword>
<dbReference type="HOGENOM" id="CLU_1050600_0_0_1"/>
<organism evidence="7 8">
    <name type="scientific">Aedes aegypti</name>
    <name type="common">Yellowfever mosquito</name>
    <name type="synonym">Culex aegypti</name>
    <dbReference type="NCBI Taxonomy" id="7159"/>
    <lineage>
        <taxon>Eukaryota</taxon>
        <taxon>Metazoa</taxon>
        <taxon>Ecdysozoa</taxon>
        <taxon>Arthropoda</taxon>
        <taxon>Hexapoda</taxon>
        <taxon>Insecta</taxon>
        <taxon>Pterygota</taxon>
        <taxon>Neoptera</taxon>
        <taxon>Endopterygota</taxon>
        <taxon>Diptera</taxon>
        <taxon>Nematocera</taxon>
        <taxon>Culicoidea</taxon>
        <taxon>Culicidae</taxon>
        <taxon>Culicinae</taxon>
        <taxon>Aedini</taxon>
        <taxon>Aedes</taxon>
        <taxon>Stegomyia</taxon>
    </lineage>
</organism>
<dbReference type="Pfam" id="PF04930">
    <property type="entry name" value="FUN14"/>
    <property type="match status" value="1"/>
</dbReference>
<keyword evidence="5" id="KW-0472">Membrane</keyword>
<evidence type="ECO:0000256" key="3">
    <source>
        <dbReference type="ARBA" id="ARBA00022692"/>
    </source>
</evidence>
<accession>Q16IJ5</accession>
<comment type="subcellular location">
    <subcellularLocation>
        <location evidence="1">Mitochondrion outer membrane</location>
        <topology evidence="1">Multi-pass membrane protein</topology>
    </subcellularLocation>
</comment>
<reference evidence="7" key="3">
    <citation type="submission" date="2012-09" db="EMBL/GenBank/DDBJ databases">
        <authorList>
            <consortium name="VectorBase"/>
        </authorList>
    </citation>
    <scope>NUCLEOTIDE SEQUENCE</scope>
    <source>
        <strain evidence="7">Liverpool</strain>
    </source>
</reference>
<dbReference type="GO" id="GO:0005741">
    <property type="term" value="C:mitochondrial outer membrane"/>
    <property type="evidence" value="ECO:0007669"/>
    <property type="project" value="UniProtKB-SubCell"/>
</dbReference>
<keyword evidence="3" id="KW-0812">Transmembrane</keyword>
<reference evidence="7" key="2">
    <citation type="journal article" date="2007" name="Science">
        <title>Genome sequence of Aedes aegypti, a major arbovirus vector.</title>
        <authorList>
            <person name="Nene V."/>
            <person name="Wortman J.R."/>
            <person name="Lawson D."/>
            <person name="Haas B."/>
            <person name="Kodira C."/>
            <person name="Tu Z.J."/>
            <person name="Loftus B."/>
            <person name="Xi Z."/>
            <person name="Megy K."/>
            <person name="Grabherr M."/>
            <person name="Ren Q."/>
            <person name="Zdobnov E.M."/>
            <person name="Lobo N.F."/>
            <person name="Campbell K.S."/>
            <person name="Brown S.E."/>
            <person name="Bonaldo M.F."/>
            <person name="Zhu J."/>
            <person name="Sinkins S.P."/>
            <person name="Hogenkamp D.G."/>
            <person name="Amedeo P."/>
            <person name="Arensburger P."/>
            <person name="Atkinson P.W."/>
            <person name="Bidwell S."/>
            <person name="Biedler J."/>
            <person name="Birney E."/>
            <person name="Bruggner R.V."/>
            <person name="Costas J."/>
            <person name="Coy M.R."/>
            <person name="Crabtree J."/>
            <person name="Crawford M."/>
            <person name="Debruyn B."/>
            <person name="Decaprio D."/>
            <person name="Eiglmeier K."/>
            <person name="Eisenstadt E."/>
            <person name="El-Dorry H."/>
            <person name="Gelbart W.M."/>
            <person name="Gomes S.L."/>
            <person name="Hammond M."/>
            <person name="Hannick L.I."/>
            <person name="Hogan J.R."/>
            <person name="Holmes M.H."/>
            <person name="Jaffe D."/>
            <person name="Johnston J.S."/>
            <person name="Kennedy R.C."/>
            <person name="Koo H."/>
            <person name="Kravitz S."/>
            <person name="Kriventseva E.V."/>
            <person name="Kulp D."/>
            <person name="Labutti K."/>
            <person name="Lee E."/>
            <person name="Li S."/>
            <person name="Lovin D.D."/>
            <person name="Mao C."/>
            <person name="Mauceli E."/>
            <person name="Menck C.F."/>
            <person name="Miller J.R."/>
            <person name="Montgomery P."/>
            <person name="Mori A."/>
            <person name="Nascimento A.L."/>
            <person name="Naveira H.F."/>
            <person name="Nusbaum C."/>
            <person name="O'leary S."/>
            <person name="Orvis J."/>
            <person name="Pertea M."/>
            <person name="Quesneville H."/>
            <person name="Reidenbach K.R."/>
            <person name="Rogers Y.H."/>
            <person name="Roth C.W."/>
            <person name="Schneider J.R."/>
            <person name="Schatz M."/>
            <person name="Shumway M."/>
            <person name="Stanke M."/>
            <person name="Stinson E.O."/>
            <person name="Tubio J.M."/>
            <person name="Vanzee J.P."/>
            <person name="Verjovski-Almeida S."/>
            <person name="Werner D."/>
            <person name="White O."/>
            <person name="Wyder S."/>
            <person name="Zeng Q."/>
            <person name="Zhao Q."/>
            <person name="Zhao Y."/>
            <person name="Hill C.A."/>
            <person name="Raikhel A.S."/>
            <person name="Soares M.B."/>
            <person name="Knudson D.L."/>
            <person name="Lee N.H."/>
            <person name="Galagan J."/>
            <person name="Salzberg S.L."/>
            <person name="Paulsen I.T."/>
            <person name="Dimopoulos G."/>
            <person name="Collins F.H."/>
            <person name="Birren B."/>
            <person name="Fraser-Liggett C.M."/>
            <person name="Severson D.W."/>
        </authorList>
    </citation>
    <scope>NUCLEOTIDE SEQUENCE [LARGE SCALE GENOMIC DNA]</scope>
    <source>
        <strain evidence="7">Liverpool</strain>
    </source>
</reference>
<dbReference type="PANTHER" id="PTHR21346">
    <property type="entry name" value="FUN14 DOMAIN CONTAINING"/>
    <property type="match status" value="1"/>
</dbReference>
<dbReference type="Proteomes" id="UP000682892">
    <property type="component" value="Unassembled WGS sequence"/>
</dbReference>
<dbReference type="PANTHER" id="PTHR21346:SF0">
    <property type="entry name" value="RE45833P"/>
    <property type="match status" value="1"/>
</dbReference>
<evidence type="ECO:0000256" key="4">
    <source>
        <dbReference type="ARBA" id="ARBA00022989"/>
    </source>
</evidence>
<sequence length="265" mass="28872">MGQDSDVTDVLLLDGVFGSGRVIPSDDGCMLEEMFDSPGNRSVAQHVAAVEGKTSQSRKKETQTACSSHHRPKHRTFVYIHYMHALLSLHPMSDRKVKKDETNKEIINMSEAAGILDRFVGDVSKKSATKQILIGAGSGWATGYITMKVGKMAAIAVGGGIILLQVANQQGYIQIDWNKINKKVDKVTDKVEEAVTGQGPSWADKAERFVDRKLNQAEDALKKKSKKAHKWYTNLIGDDTGCKINDLHIFVCAFVAGVALGIGTA</sequence>
<feature type="region of interest" description="Disordered" evidence="6">
    <location>
        <begin position="50"/>
        <end position="70"/>
    </location>
</feature>
<dbReference type="AlphaFoldDB" id="Q16IJ5"/>
<dbReference type="EMBL" id="CH478073">
    <property type="protein sequence ID" value="EAT34088.1"/>
    <property type="molecule type" value="Genomic_DNA"/>
</dbReference>
<evidence type="ECO:0000256" key="6">
    <source>
        <dbReference type="SAM" id="MobiDB-lite"/>
    </source>
</evidence>
<evidence type="ECO:0000256" key="2">
    <source>
        <dbReference type="ARBA" id="ARBA00009160"/>
    </source>
</evidence>
<dbReference type="eggNOG" id="KOG4099">
    <property type="taxonomic scope" value="Eukaryota"/>
</dbReference>
<dbReference type="PaxDb" id="7159-AAEL013641-PA"/>